<accession>A0A8C9FXB6</accession>
<proteinExistence type="predicted"/>
<evidence type="ECO:0008006" key="5">
    <source>
        <dbReference type="Google" id="ProtNLM"/>
    </source>
</evidence>
<dbReference type="PROSITE" id="PS50068">
    <property type="entry name" value="LDLRA_2"/>
    <property type="match status" value="1"/>
</dbReference>
<evidence type="ECO:0000313" key="4">
    <source>
        <dbReference type="Proteomes" id="UP000694428"/>
    </source>
</evidence>
<evidence type="ECO:0000256" key="2">
    <source>
        <dbReference type="PROSITE-ProRule" id="PRU00124"/>
    </source>
</evidence>
<evidence type="ECO:0000313" key="3">
    <source>
        <dbReference type="Ensembl" id="ENSPSTP00000021798.1"/>
    </source>
</evidence>
<dbReference type="Gene3D" id="4.10.400.10">
    <property type="entry name" value="Low-density Lipoprotein Receptor"/>
    <property type="match status" value="1"/>
</dbReference>
<dbReference type="Pfam" id="PF00057">
    <property type="entry name" value="Ldl_recept_a"/>
    <property type="match status" value="1"/>
</dbReference>
<evidence type="ECO:0000256" key="1">
    <source>
        <dbReference type="ARBA" id="ARBA00023157"/>
    </source>
</evidence>
<comment type="caution">
    <text evidence="2">Lacks conserved residue(s) required for the propagation of feature annotation.</text>
</comment>
<dbReference type="SUPFAM" id="SSF57424">
    <property type="entry name" value="LDL receptor-like module"/>
    <property type="match status" value="1"/>
</dbReference>
<dbReference type="CDD" id="cd00112">
    <property type="entry name" value="LDLa"/>
    <property type="match status" value="1"/>
</dbReference>
<reference evidence="3" key="2">
    <citation type="submission" date="2025-09" db="UniProtKB">
        <authorList>
            <consortium name="Ensembl"/>
        </authorList>
    </citation>
    <scope>IDENTIFICATION</scope>
</reference>
<dbReference type="Ensembl" id="ENSPSTT00000022887.1">
    <property type="protein sequence ID" value="ENSPSTP00000021798.1"/>
    <property type="gene ID" value="ENSPSTG00000015945.1"/>
</dbReference>
<dbReference type="SMART" id="SM00192">
    <property type="entry name" value="LDLa"/>
    <property type="match status" value="1"/>
</dbReference>
<dbReference type="AlphaFoldDB" id="A0A8C9FXB6"/>
<protein>
    <recommendedName>
        <fullName evidence="5">Low density lipoprotein receptor</fullName>
    </recommendedName>
</protein>
<dbReference type="InterPro" id="IPR036055">
    <property type="entry name" value="LDL_receptor-like_sf"/>
</dbReference>
<dbReference type="FunFam" id="4.10.400.10:FF:000015">
    <property type="entry name" value="Low-density lipoprotein receptor-related protein 1"/>
    <property type="match status" value="1"/>
</dbReference>
<reference evidence="3" key="1">
    <citation type="submission" date="2025-08" db="UniProtKB">
        <authorList>
            <consortium name="Ensembl"/>
        </authorList>
    </citation>
    <scope>IDENTIFICATION</scope>
</reference>
<dbReference type="InterPro" id="IPR002172">
    <property type="entry name" value="LDrepeatLR_classA_rpt"/>
</dbReference>
<sequence length="58" mass="6123">RLQLLELLFTGSSPILPSAGLTTCSAGSFQCPGTYVCVPERWLCDGDKDCADGADETL</sequence>
<organism evidence="3 4">
    <name type="scientific">Pavo cristatus</name>
    <name type="common">Indian peafowl</name>
    <name type="synonym">Blue peafowl</name>
    <dbReference type="NCBI Taxonomy" id="9049"/>
    <lineage>
        <taxon>Eukaryota</taxon>
        <taxon>Metazoa</taxon>
        <taxon>Chordata</taxon>
        <taxon>Craniata</taxon>
        <taxon>Vertebrata</taxon>
        <taxon>Euteleostomi</taxon>
        <taxon>Archelosauria</taxon>
        <taxon>Archosauria</taxon>
        <taxon>Dinosauria</taxon>
        <taxon>Saurischia</taxon>
        <taxon>Theropoda</taxon>
        <taxon>Coelurosauria</taxon>
        <taxon>Aves</taxon>
        <taxon>Neognathae</taxon>
        <taxon>Galloanserae</taxon>
        <taxon>Galliformes</taxon>
        <taxon>Phasianidae</taxon>
        <taxon>Phasianinae</taxon>
        <taxon>Pavo</taxon>
    </lineage>
</organism>
<keyword evidence="4" id="KW-1185">Reference proteome</keyword>
<name>A0A8C9FXB6_PAVCR</name>
<keyword evidence="1" id="KW-1015">Disulfide bond</keyword>
<dbReference type="Proteomes" id="UP000694428">
    <property type="component" value="Unplaced"/>
</dbReference>